<dbReference type="InterPro" id="IPR022039">
    <property type="entry name" value="MKT1_C"/>
</dbReference>
<accession>A0A6P6RZD8</accession>
<dbReference type="InterPro" id="IPR006085">
    <property type="entry name" value="XPG_DNA_repair_N"/>
</dbReference>
<dbReference type="SUPFAM" id="SSF88723">
    <property type="entry name" value="PIN domain-like"/>
    <property type="match status" value="1"/>
</dbReference>
<evidence type="ECO:0000256" key="1">
    <source>
        <dbReference type="ARBA" id="ARBA00023128"/>
    </source>
</evidence>
<dbReference type="Pfam" id="PF12246">
    <property type="entry name" value="MKT1_C"/>
    <property type="match status" value="1"/>
</dbReference>
<feature type="domain" description="XPG N-terminal" evidence="2">
    <location>
        <begin position="1"/>
        <end position="100"/>
    </location>
</feature>
<dbReference type="InterPro" id="IPR029060">
    <property type="entry name" value="PIN-like_dom_sf"/>
</dbReference>
<dbReference type="Gene3D" id="3.40.50.1010">
    <property type="entry name" value="5'-nuclease"/>
    <property type="match status" value="1"/>
</dbReference>
<dbReference type="InterPro" id="IPR006084">
    <property type="entry name" value="XPG/Rad2"/>
</dbReference>
<evidence type="ECO:0000313" key="4">
    <source>
        <dbReference type="RefSeq" id="XP_026192475.1"/>
    </source>
</evidence>
<evidence type="ECO:0000313" key="3">
    <source>
        <dbReference type="Proteomes" id="UP000515125"/>
    </source>
</evidence>
<dbReference type="Proteomes" id="UP000515125">
    <property type="component" value="Unplaced"/>
</dbReference>
<dbReference type="RefSeq" id="XP_026192475.1">
    <property type="nucleotide sequence ID" value="XM_026336690.1"/>
</dbReference>
<organism evidence="3 4">
    <name type="scientific">Cyclospora cayetanensis</name>
    <dbReference type="NCBI Taxonomy" id="88456"/>
    <lineage>
        <taxon>Eukaryota</taxon>
        <taxon>Sar</taxon>
        <taxon>Alveolata</taxon>
        <taxon>Apicomplexa</taxon>
        <taxon>Conoidasida</taxon>
        <taxon>Coccidia</taxon>
        <taxon>Eucoccidiorida</taxon>
        <taxon>Eimeriorina</taxon>
        <taxon>Eimeriidae</taxon>
        <taxon>Cyclospora</taxon>
    </lineage>
</organism>
<dbReference type="PANTHER" id="PTHR11081">
    <property type="entry name" value="FLAP ENDONUCLEASE FAMILY MEMBER"/>
    <property type="match status" value="1"/>
</dbReference>
<dbReference type="OrthoDB" id="354715at2759"/>
<reference evidence="4" key="1">
    <citation type="submission" date="2025-08" db="UniProtKB">
        <authorList>
            <consortium name="RefSeq"/>
        </authorList>
    </citation>
    <scope>IDENTIFICATION</scope>
</reference>
<name>A0A6P6RZD8_9EIME</name>
<dbReference type="GO" id="GO:0017108">
    <property type="term" value="F:5'-flap endonuclease activity"/>
    <property type="evidence" value="ECO:0007669"/>
    <property type="project" value="TreeGrafter"/>
</dbReference>
<dbReference type="CDD" id="cd09902">
    <property type="entry name" value="H3TH_MKT1"/>
    <property type="match status" value="1"/>
</dbReference>
<dbReference type="CDD" id="cd09858">
    <property type="entry name" value="PIN_MKT1"/>
    <property type="match status" value="1"/>
</dbReference>
<dbReference type="InterPro" id="IPR037314">
    <property type="entry name" value="MKT1_H3TH"/>
</dbReference>
<evidence type="ECO:0000259" key="2">
    <source>
        <dbReference type="SMART" id="SM00485"/>
    </source>
</evidence>
<protein>
    <submittedName>
        <fullName evidence="4">Uncharacterized protein LOC34622462</fullName>
    </submittedName>
</protein>
<keyword evidence="3" id="KW-1185">Reference proteome</keyword>
<dbReference type="PANTHER" id="PTHR11081:SF32">
    <property type="entry name" value="POST-TRANSCRIPTIONAL REGULATOR MKT1"/>
    <property type="match status" value="1"/>
</dbReference>
<proteinExistence type="predicted"/>
<keyword evidence="1" id="KW-0496">Mitochondrion</keyword>
<dbReference type="GeneID" id="34622462"/>
<gene>
    <name evidence="4" type="primary">LOC34622462</name>
</gene>
<dbReference type="AlphaFoldDB" id="A0A6P6RZD8"/>
<dbReference type="SMART" id="SM00485">
    <property type="entry name" value="XPGN"/>
    <property type="match status" value="1"/>
</dbReference>
<sequence length="737" mass="80076">MRVRHLHSFLQERQLLKISSLEELSGRRLGIDAVYWLRGLPCYPDALLGPTGEGRAALVAAIREELLKLKEIGITPVFVFRGIEPPGHHLFSQQQPQVEAWEGYYANGREAASPQFAGCCSRVPPDAERLALQLLQQLGYEALHAAYLTPPQLAYLLQTGFIHAALAPPSVLLFGLSRIITQLDVEGSFFTWLEKSELLQSLGVTEEQLADSCLLAGTDYCLTFPYLNLTQFQPGSSCFSFGSAVEFIRQAPISSYLHQFPSDQMKFEHVDGYCVGKCLLSYPLVLKETGHVEIFTSGSAQQPARAPLPPKDFAQIVGLRLPPAVYVHLAQGRLSRNIAVALAQGEWAEPCLPTVNSVEYAEAFSEATQYRLKALLGGEGATETGAHALPPVSCSSSLKRRWHVSAAAVAAELHRQNKDSVDLGFCLEWFANAPDQQKQHLFFGESAGVAAAAGRAAAAAGADMERRALQAAVLFQLLDAVGLFTEGGDSTVFGAALAAVPPVQQEAIFVCLELLKMGLLSGDPIEPPSGKPYPSGVQAVLMRPYPGASEEETSAGTVQRAALLLQRIASLLPLRINQRRPWESDICMDFMGYNCVVCLIRSALREVTEAALVSKLLKHAELVEVLPRPEASQGFLPLFPSSGYTLGLVTRWFLHYEGAAELAAFEAEIRAAYPAAEDPVSDLCAGLKLWQVFCRLLKSLSFSVDVADLLEDVHCAEALVARQVAATGIKNHPAFKL</sequence>
<dbReference type="Pfam" id="PF00752">
    <property type="entry name" value="XPG_N"/>
    <property type="match status" value="1"/>
</dbReference>